<dbReference type="Gene3D" id="2.30.30.320">
    <property type="entry name" value="DUF1653-like domain"/>
    <property type="match status" value="1"/>
</dbReference>
<sequence>MKIPEKVPQKGFYYHYKHNQNGLVNNYAYEVIGVGCHTEDECRPEDANMVVYRPLYETFVYTAGKLFDLRPLEMWMGNVSKDGATAPRFTKITDLSVIGKLEEIKKQMYGSHN</sequence>
<evidence type="ECO:0000259" key="1">
    <source>
        <dbReference type="Pfam" id="PF07866"/>
    </source>
</evidence>
<reference evidence="2 3" key="1">
    <citation type="journal article" date="2016" name="Nat. Commun.">
        <title>Thousands of microbial genomes shed light on interconnected biogeochemical processes in an aquifer system.</title>
        <authorList>
            <person name="Anantharaman K."/>
            <person name="Brown C.T."/>
            <person name="Hug L.A."/>
            <person name="Sharon I."/>
            <person name="Castelle C.J."/>
            <person name="Probst A.J."/>
            <person name="Thomas B.C."/>
            <person name="Singh A."/>
            <person name="Wilkins M.J."/>
            <person name="Karaoz U."/>
            <person name="Brodie E.L."/>
            <person name="Williams K.H."/>
            <person name="Hubbard S.S."/>
            <person name="Banfield J.F."/>
        </authorList>
    </citation>
    <scope>NUCLEOTIDE SEQUENCE [LARGE SCALE GENOMIC DNA]</scope>
</reference>
<accession>A0A1G2I3X8</accession>
<dbReference type="Pfam" id="PF07866">
    <property type="entry name" value="DUF1653"/>
    <property type="match status" value="1"/>
</dbReference>
<protein>
    <recommendedName>
        <fullName evidence="1">DUF1653 domain-containing protein</fullName>
    </recommendedName>
</protein>
<comment type="caution">
    <text evidence="2">The sequence shown here is derived from an EMBL/GenBank/DDBJ whole genome shotgun (WGS) entry which is preliminary data.</text>
</comment>
<dbReference type="Proteomes" id="UP000178820">
    <property type="component" value="Unassembled WGS sequence"/>
</dbReference>
<organism evidence="2 3">
    <name type="scientific">Candidatus Staskawiczbacteria bacterium RIFCSPHIGHO2_02_FULL_42_22</name>
    <dbReference type="NCBI Taxonomy" id="1802207"/>
    <lineage>
        <taxon>Bacteria</taxon>
        <taxon>Candidatus Staskawicziibacteriota</taxon>
    </lineage>
</organism>
<feature type="domain" description="DUF1653" evidence="1">
    <location>
        <begin position="12"/>
        <end position="90"/>
    </location>
</feature>
<evidence type="ECO:0000313" key="3">
    <source>
        <dbReference type="Proteomes" id="UP000178820"/>
    </source>
</evidence>
<dbReference type="InterPro" id="IPR023387">
    <property type="entry name" value="DUF1653-like_dom"/>
</dbReference>
<gene>
    <name evidence="2" type="ORF">A3D44_03635</name>
</gene>
<name>A0A1G2I3X8_9BACT</name>
<proteinExistence type="predicted"/>
<dbReference type="STRING" id="1802207.A3D44_03635"/>
<dbReference type="AlphaFoldDB" id="A0A1G2I3X8"/>
<dbReference type="EMBL" id="MHOT01000010">
    <property type="protein sequence ID" value="OGZ69483.1"/>
    <property type="molecule type" value="Genomic_DNA"/>
</dbReference>
<dbReference type="InterPro" id="IPR037135">
    <property type="entry name" value="DUF1653-like_dom_sf"/>
</dbReference>
<evidence type="ECO:0000313" key="2">
    <source>
        <dbReference type="EMBL" id="OGZ69483.1"/>
    </source>
</evidence>